<dbReference type="InterPro" id="IPR019291">
    <property type="entry name" value="Host_attachment_protein"/>
</dbReference>
<sequence>MATQDPVLYAVCDGEKARFLRFDGQQLRTFQRFGAHSGETDAIGEVGSIKQPRTDPHAQVKERFAREIAQEINQALQQDSALEGLVLSAPPHVLHDIREHLSKAVAKKLIKSESKDLTNTPDHDLMSHFDRPATGWPQMTP</sequence>
<reference evidence="2 3" key="1">
    <citation type="submission" date="2016-03" db="EMBL/GenBank/DDBJ databases">
        <title>Acetic acid bacteria sequencing.</title>
        <authorList>
            <person name="Brandt J."/>
            <person name="Jakob F."/>
            <person name="Vogel R.F."/>
        </authorList>
    </citation>
    <scope>NUCLEOTIDE SEQUENCE [LARGE SCALE GENOMIC DNA]</scope>
    <source>
        <strain evidence="2 3">NBRC 101099</strain>
    </source>
</reference>
<feature type="compositionally biased region" description="Basic and acidic residues" evidence="1">
    <location>
        <begin position="114"/>
        <end position="131"/>
    </location>
</feature>
<dbReference type="PROSITE" id="PS50817">
    <property type="entry name" value="INTEIN_N_TER"/>
    <property type="match status" value="1"/>
</dbReference>
<keyword evidence="3" id="KW-1185">Reference proteome</keyword>
<evidence type="ECO:0000313" key="2">
    <source>
        <dbReference type="EMBL" id="AQS89374.1"/>
    </source>
</evidence>
<dbReference type="KEGG" id="nch:A0U93_07510"/>
<evidence type="ECO:0000256" key="1">
    <source>
        <dbReference type="SAM" id="MobiDB-lite"/>
    </source>
</evidence>
<dbReference type="GO" id="GO:0016539">
    <property type="term" value="P:intein-mediated protein splicing"/>
    <property type="evidence" value="ECO:0007669"/>
    <property type="project" value="InterPro"/>
</dbReference>
<organism evidence="2 3">
    <name type="scientific">Neoasaia chiangmaiensis</name>
    <dbReference type="NCBI Taxonomy" id="320497"/>
    <lineage>
        <taxon>Bacteria</taxon>
        <taxon>Pseudomonadati</taxon>
        <taxon>Pseudomonadota</taxon>
        <taxon>Alphaproteobacteria</taxon>
        <taxon>Acetobacterales</taxon>
        <taxon>Acetobacteraceae</taxon>
        <taxon>Neoasaia</taxon>
    </lineage>
</organism>
<dbReference type="OrthoDB" id="9812459at2"/>
<feature type="region of interest" description="Disordered" evidence="1">
    <location>
        <begin position="114"/>
        <end position="141"/>
    </location>
</feature>
<name>A0A1U9KU47_9PROT</name>
<gene>
    <name evidence="2" type="ORF">A0U93_07510</name>
</gene>
<dbReference type="Gene3D" id="3.30.420.60">
    <property type="entry name" value="eRF1 domain 2"/>
    <property type="match status" value="1"/>
</dbReference>
<dbReference type="AlphaFoldDB" id="A0A1U9KU47"/>
<dbReference type="InterPro" id="IPR042226">
    <property type="entry name" value="eFR1_2_sf"/>
</dbReference>
<dbReference type="RefSeq" id="WP_077808408.1">
    <property type="nucleotide sequence ID" value="NZ_BJXS01000002.1"/>
</dbReference>
<dbReference type="InterPro" id="IPR006141">
    <property type="entry name" value="Intein_N"/>
</dbReference>
<evidence type="ECO:0000313" key="3">
    <source>
        <dbReference type="Proteomes" id="UP000188604"/>
    </source>
</evidence>
<dbReference type="Pfam" id="PF10116">
    <property type="entry name" value="Host_attach"/>
    <property type="match status" value="1"/>
</dbReference>
<protein>
    <submittedName>
        <fullName evidence="2">Attachment protein</fullName>
    </submittedName>
</protein>
<proteinExistence type="predicted"/>
<dbReference type="EMBL" id="CP014691">
    <property type="protein sequence ID" value="AQS89374.1"/>
    <property type="molecule type" value="Genomic_DNA"/>
</dbReference>
<dbReference type="Proteomes" id="UP000188604">
    <property type="component" value="Chromosome"/>
</dbReference>
<accession>A0A1U9KU47</accession>